<organism evidence="1 2">
    <name type="scientific">Hymenobacter ruricola</name>
    <dbReference type="NCBI Taxonomy" id="2791023"/>
    <lineage>
        <taxon>Bacteria</taxon>
        <taxon>Pseudomonadati</taxon>
        <taxon>Bacteroidota</taxon>
        <taxon>Cytophagia</taxon>
        <taxon>Cytophagales</taxon>
        <taxon>Hymenobacteraceae</taxon>
        <taxon>Hymenobacter</taxon>
    </lineage>
</organism>
<dbReference type="Proteomes" id="UP000618931">
    <property type="component" value="Unassembled WGS sequence"/>
</dbReference>
<evidence type="ECO:0000313" key="1">
    <source>
        <dbReference type="EMBL" id="MBF9223582.1"/>
    </source>
</evidence>
<proteinExistence type="predicted"/>
<dbReference type="Pfam" id="PF19891">
    <property type="entry name" value="DUF6364"/>
    <property type="match status" value="1"/>
</dbReference>
<dbReference type="InterPro" id="IPR045944">
    <property type="entry name" value="DUF6364"/>
</dbReference>
<accession>A0ABS0I9J7</accession>
<dbReference type="EMBL" id="JADQDM010000016">
    <property type="protein sequence ID" value="MBF9223582.1"/>
    <property type="molecule type" value="Genomic_DNA"/>
</dbReference>
<keyword evidence="2" id="KW-1185">Reference proteome</keyword>
<dbReference type="RefSeq" id="WP_196295003.1">
    <property type="nucleotide sequence ID" value="NZ_JADQDM010000016.1"/>
</dbReference>
<comment type="caution">
    <text evidence="1">The sequence shown here is derived from an EMBL/GenBank/DDBJ whole genome shotgun (WGS) entry which is preliminary data.</text>
</comment>
<gene>
    <name evidence="1" type="ORF">I2H31_20925</name>
</gene>
<evidence type="ECO:0000313" key="2">
    <source>
        <dbReference type="Proteomes" id="UP000618931"/>
    </source>
</evidence>
<evidence type="ECO:0008006" key="3">
    <source>
        <dbReference type="Google" id="ProtNLM"/>
    </source>
</evidence>
<name>A0ABS0I9J7_9BACT</name>
<reference evidence="1 2" key="1">
    <citation type="submission" date="2020-11" db="EMBL/GenBank/DDBJ databases">
        <authorList>
            <person name="Kim M.K."/>
        </authorList>
    </citation>
    <scope>NUCLEOTIDE SEQUENCE [LARGE SCALE GENOMIC DNA]</scope>
    <source>
        <strain evidence="1 2">BT662</strain>
    </source>
</reference>
<protein>
    <recommendedName>
        <fullName evidence="3">DUF2191 domain-containing protein</fullName>
    </recommendedName>
</protein>
<sequence length="81" mass="8856">MSTITLTLDDEFIAQAEAYAQRMGTDLATLFTTTMRPLIAQPPRRRRPISPAVAALAGSLSVPPDFDYKTALGDALLEKYL</sequence>